<dbReference type="EMBL" id="JAPMXC010000001">
    <property type="protein sequence ID" value="MCY0385996.1"/>
    <property type="molecule type" value="Genomic_DNA"/>
</dbReference>
<feature type="transmembrane region" description="Helical" evidence="10">
    <location>
        <begin position="79"/>
        <end position="100"/>
    </location>
</feature>
<organism evidence="11 12">
    <name type="scientific">Robbsia betulipollinis</name>
    <dbReference type="NCBI Taxonomy" id="2981849"/>
    <lineage>
        <taxon>Bacteria</taxon>
        <taxon>Pseudomonadati</taxon>
        <taxon>Pseudomonadota</taxon>
        <taxon>Betaproteobacteria</taxon>
        <taxon>Burkholderiales</taxon>
        <taxon>Burkholderiaceae</taxon>
        <taxon>Robbsia</taxon>
    </lineage>
</organism>
<evidence type="ECO:0000256" key="3">
    <source>
        <dbReference type="ARBA" id="ARBA00021717"/>
    </source>
</evidence>
<proteinExistence type="inferred from homology"/>
<evidence type="ECO:0000256" key="5">
    <source>
        <dbReference type="ARBA" id="ARBA00022692"/>
    </source>
</evidence>
<evidence type="ECO:0000256" key="4">
    <source>
        <dbReference type="ARBA" id="ARBA00022475"/>
    </source>
</evidence>
<keyword evidence="11" id="KW-0966">Cell projection</keyword>
<dbReference type="InterPro" id="IPR006303">
    <property type="entry name" value="FliR"/>
</dbReference>
<dbReference type="Pfam" id="PF01311">
    <property type="entry name" value="Bac_export_1"/>
    <property type="match status" value="1"/>
</dbReference>
<comment type="subcellular location">
    <subcellularLocation>
        <location evidence="10">Cell membrane</location>
        <topology evidence="10">Multi-pass membrane protein</topology>
    </subcellularLocation>
    <subcellularLocation>
        <location evidence="10">Bacterial flagellum basal body</location>
    </subcellularLocation>
</comment>
<name>A0ABT3ZHI7_9BURK</name>
<evidence type="ECO:0000256" key="8">
    <source>
        <dbReference type="ARBA" id="ARBA00023143"/>
    </source>
</evidence>
<evidence type="ECO:0000256" key="2">
    <source>
        <dbReference type="ARBA" id="ARBA00009772"/>
    </source>
</evidence>
<feature type="transmembrane region" description="Helical" evidence="10">
    <location>
        <begin position="218"/>
        <end position="238"/>
    </location>
</feature>
<sequence length="265" mass="27993">MLSLTSAQLETWLGLFVWPFARFLALITTAPVLSERAIPARVKVGLAALLSVLVAPTLGALPAVNVGSGAGLWLLGEQMLIGASMGLTMRVVFAAVESAGEFAGLQMGLSFAQLIAPGSDGSTLALARFLQIIATLVFLAVDGHLRLIATLAGTFQTMPIVADRPGLLVDGAHWHLLADWGTLVFWAGLMLSLPVVAALLIANLALGILNRAAPQIGIYQVGFAITLITGFLVIDLVLPNATPFLMHLFDLGQDTLDRIQQGYHH</sequence>
<evidence type="ECO:0000256" key="1">
    <source>
        <dbReference type="ARBA" id="ARBA00002578"/>
    </source>
</evidence>
<dbReference type="PANTHER" id="PTHR30065:SF8">
    <property type="entry name" value="FLAGELLAR BIOSYNTHETIC PROTEIN FLIR"/>
    <property type="match status" value="1"/>
</dbReference>
<keyword evidence="8 10" id="KW-0975">Bacterial flagellum</keyword>
<keyword evidence="4 10" id="KW-1003">Cell membrane</keyword>
<dbReference type="Proteomes" id="UP001082899">
    <property type="component" value="Unassembled WGS sequence"/>
</dbReference>
<dbReference type="InterPro" id="IPR002010">
    <property type="entry name" value="T3SS_IM_R"/>
</dbReference>
<dbReference type="PRINTS" id="PR00953">
    <property type="entry name" value="TYPE3IMRPROT"/>
</dbReference>
<keyword evidence="5 10" id="KW-0812">Transmembrane</keyword>
<keyword evidence="6 10" id="KW-1133">Transmembrane helix</keyword>
<feature type="transmembrane region" description="Helical" evidence="10">
    <location>
        <begin position="45"/>
        <end position="67"/>
    </location>
</feature>
<keyword evidence="12" id="KW-1185">Reference proteome</keyword>
<reference evidence="11" key="1">
    <citation type="submission" date="2022-11" db="EMBL/GenBank/DDBJ databases">
        <title>Robbsia betulipollinis sp. nov., isolated from pollen of birch (Betula pendula).</title>
        <authorList>
            <person name="Shi H."/>
            <person name="Ambika Manirajan B."/>
            <person name="Ratering S."/>
            <person name="Geissler-Plaum R."/>
            <person name="Schnell S."/>
        </authorList>
    </citation>
    <scope>NUCLEOTIDE SEQUENCE</scope>
    <source>
        <strain evidence="11">Bb-Pol-6</strain>
    </source>
</reference>
<evidence type="ECO:0000256" key="10">
    <source>
        <dbReference type="RuleBase" id="RU362071"/>
    </source>
</evidence>
<keyword evidence="11" id="KW-0969">Cilium</keyword>
<evidence type="ECO:0000256" key="6">
    <source>
        <dbReference type="ARBA" id="ARBA00022989"/>
    </source>
</evidence>
<evidence type="ECO:0000256" key="7">
    <source>
        <dbReference type="ARBA" id="ARBA00023136"/>
    </source>
</evidence>
<evidence type="ECO:0000313" key="12">
    <source>
        <dbReference type="Proteomes" id="UP001082899"/>
    </source>
</evidence>
<comment type="function">
    <text evidence="1 10">Role in flagellar biosynthesis.</text>
</comment>
<evidence type="ECO:0000256" key="9">
    <source>
        <dbReference type="NCBIfam" id="TIGR01400"/>
    </source>
</evidence>
<dbReference type="NCBIfam" id="TIGR01400">
    <property type="entry name" value="fliR"/>
    <property type="match status" value="1"/>
</dbReference>
<keyword evidence="11" id="KW-0282">Flagellum</keyword>
<comment type="similarity">
    <text evidence="2 10">Belongs to the FliR/MopE/SpaR family.</text>
</comment>
<accession>A0ABT3ZHI7</accession>
<dbReference type="PANTHER" id="PTHR30065">
    <property type="entry name" value="FLAGELLAR BIOSYNTHETIC PROTEIN FLIR"/>
    <property type="match status" value="1"/>
</dbReference>
<keyword evidence="7 10" id="KW-0472">Membrane</keyword>
<feature type="transmembrane region" description="Helical" evidence="10">
    <location>
        <begin position="183"/>
        <end position="206"/>
    </location>
</feature>
<evidence type="ECO:0000313" key="11">
    <source>
        <dbReference type="EMBL" id="MCY0385996.1"/>
    </source>
</evidence>
<protein>
    <recommendedName>
        <fullName evidence="3 9">Flagellar biosynthetic protein FliR</fullName>
    </recommendedName>
</protein>
<gene>
    <name evidence="11" type="primary">fliR</name>
    <name evidence="11" type="ORF">OVY01_01795</name>
</gene>
<dbReference type="RefSeq" id="WP_267845189.1">
    <property type="nucleotide sequence ID" value="NZ_JAPMXC010000001.1"/>
</dbReference>
<comment type="caution">
    <text evidence="11">The sequence shown here is derived from an EMBL/GenBank/DDBJ whole genome shotgun (WGS) entry which is preliminary data.</text>
</comment>
<feature type="transmembrane region" description="Helical" evidence="10">
    <location>
        <begin position="12"/>
        <end position="33"/>
    </location>
</feature>